<feature type="transmembrane region" description="Helical" evidence="6">
    <location>
        <begin position="91"/>
        <end position="114"/>
    </location>
</feature>
<dbReference type="InterPro" id="IPR020846">
    <property type="entry name" value="MFS_dom"/>
</dbReference>
<sequence length="444" mass="46335">MTAHAPAEVGVVAGERGPNPFGWRFTGPLMMGSTLNPINSSMIATALVGIGVDFHRGPSSTAVLISVLYLCSAVMQPTMGKLARVFGDRRVFVGGLCILLLAGVIGALAPVFGLLVLSRALIGVGTSAAYPTAMSLIRKRADAAGIGVPSRVLGGFSIAAQVIAVIGLPVGGVLAGVFGWRAVFFVNIPVAVFTLVWVLRSVPKDSPVTDRGGRAVLRAVDPVGIVLFAGTVVTALVFLSGLTSPAWWLLPIVVALLVTLVWWERRTGEPLIDVRMMAGNGPLVRTYLRQALAALGSYMAMYGISQWMEGAAGYSASQVGLILIPLSAVSIVVARVNSTRGWVRWPLLLTGLCFAGSGAMALCIGSGSPVVVLIAMSVLFGLANGLSGFANQATLYTQSPAESIGVASGLYRTFAYFGAIFSSSLIGIAFGHRRPTVVCISWEW</sequence>
<name>A0A3G8JL32_9ACTN</name>
<dbReference type="InterPro" id="IPR036259">
    <property type="entry name" value="MFS_trans_sf"/>
</dbReference>
<keyword evidence="9" id="KW-1185">Reference proteome</keyword>
<feature type="transmembrane region" description="Helical" evidence="6">
    <location>
        <begin position="345"/>
        <end position="364"/>
    </location>
</feature>
<keyword evidence="2" id="KW-0813">Transport</keyword>
<dbReference type="Proteomes" id="UP000271469">
    <property type="component" value="Chromosome"/>
</dbReference>
<evidence type="ECO:0000256" key="2">
    <source>
        <dbReference type="ARBA" id="ARBA00022448"/>
    </source>
</evidence>
<keyword evidence="3 6" id="KW-0812">Transmembrane</keyword>
<dbReference type="AlphaFoldDB" id="A0A3G8JL32"/>
<evidence type="ECO:0000313" key="9">
    <source>
        <dbReference type="Proteomes" id="UP000271469"/>
    </source>
</evidence>
<feature type="transmembrane region" description="Helical" evidence="6">
    <location>
        <begin position="284"/>
        <end position="305"/>
    </location>
</feature>
<dbReference type="PROSITE" id="PS50850">
    <property type="entry name" value="MFS"/>
    <property type="match status" value="1"/>
</dbReference>
<feature type="transmembrane region" description="Helical" evidence="6">
    <location>
        <begin position="184"/>
        <end position="203"/>
    </location>
</feature>
<evidence type="ECO:0000256" key="1">
    <source>
        <dbReference type="ARBA" id="ARBA00004429"/>
    </source>
</evidence>
<accession>A0A3G8JL32</accession>
<dbReference type="GO" id="GO:0005886">
    <property type="term" value="C:plasma membrane"/>
    <property type="evidence" value="ECO:0007669"/>
    <property type="project" value="UniProtKB-SubCell"/>
</dbReference>
<feature type="transmembrane region" description="Helical" evidence="6">
    <location>
        <begin position="215"/>
        <end position="239"/>
    </location>
</feature>
<dbReference type="PANTHER" id="PTHR23501:SF191">
    <property type="entry name" value="VACUOLAR BASIC AMINO ACID TRANSPORTER 4"/>
    <property type="match status" value="1"/>
</dbReference>
<dbReference type="Gene3D" id="1.20.1250.20">
    <property type="entry name" value="MFS general substrate transporter like domains"/>
    <property type="match status" value="1"/>
</dbReference>
<feature type="transmembrane region" description="Helical" evidence="6">
    <location>
        <begin position="370"/>
        <end position="389"/>
    </location>
</feature>
<feature type="domain" description="Major facilitator superfamily (MFS) profile" evidence="7">
    <location>
        <begin position="25"/>
        <end position="444"/>
    </location>
</feature>
<evidence type="ECO:0000256" key="6">
    <source>
        <dbReference type="SAM" id="Phobius"/>
    </source>
</evidence>
<keyword evidence="4 6" id="KW-1133">Transmembrane helix</keyword>
<dbReference type="PANTHER" id="PTHR23501">
    <property type="entry name" value="MAJOR FACILITATOR SUPERFAMILY"/>
    <property type="match status" value="1"/>
</dbReference>
<evidence type="ECO:0000256" key="5">
    <source>
        <dbReference type="ARBA" id="ARBA00023136"/>
    </source>
</evidence>
<organism evidence="8 9">
    <name type="scientific">Gordonia insulae</name>
    <dbReference type="NCBI Taxonomy" id="2420509"/>
    <lineage>
        <taxon>Bacteria</taxon>
        <taxon>Bacillati</taxon>
        <taxon>Actinomycetota</taxon>
        <taxon>Actinomycetes</taxon>
        <taxon>Mycobacteriales</taxon>
        <taxon>Gordoniaceae</taxon>
        <taxon>Gordonia</taxon>
    </lineage>
</organism>
<keyword evidence="5 6" id="KW-0472">Membrane</keyword>
<comment type="subcellular location">
    <subcellularLocation>
        <location evidence="1">Cell inner membrane</location>
        <topology evidence="1">Multi-pass membrane protein</topology>
    </subcellularLocation>
</comment>
<dbReference type="Gene3D" id="1.20.1720.10">
    <property type="entry name" value="Multidrug resistance protein D"/>
    <property type="match status" value="1"/>
</dbReference>
<dbReference type="RefSeq" id="WP_232016814.1">
    <property type="nucleotide sequence ID" value="NZ_CP033972.1"/>
</dbReference>
<reference evidence="8 9" key="1">
    <citation type="submission" date="2018-11" db="EMBL/GenBank/DDBJ databases">
        <title>Gordonia insulae sp. nov., isolated from an island soil.</title>
        <authorList>
            <person name="Kim Y.S."/>
            <person name="Kim S.B."/>
        </authorList>
    </citation>
    <scope>NUCLEOTIDE SEQUENCE [LARGE SCALE GENOMIC DNA]</scope>
    <source>
        <strain evidence="8 9">MMS17-SY073</strain>
    </source>
</reference>
<dbReference type="InterPro" id="IPR011701">
    <property type="entry name" value="MFS"/>
</dbReference>
<dbReference type="GO" id="GO:0022857">
    <property type="term" value="F:transmembrane transporter activity"/>
    <property type="evidence" value="ECO:0007669"/>
    <property type="project" value="InterPro"/>
</dbReference>
<feature type="transmembrane region" description="Helical" evidence="6">
    <location>
        <begin position="120"/>
        <end position="137"/>
    </location>
</feature>
<evidence type="ECO:0000256" key="4">
    <source>
        <dbReference type="ARBA" id="ARBA00022989"/>
    </source>
</evidence>
<feature type="transmembrane region" description="Helical" evidence="6">
    <location>
        <begin position="410"/>
        <end position="431"/>
    </location>
</feature>
<gene>
    <name evidence="8" type="primary">stp_6</name>
    <name evidence="8" type="ORF">D7316_01512</name>
</gene>
<feature type="transmembrane region" description="Helical" evidence="6">
    <location>
        <begin position="245"/>
        <end position="263"/>
    </location>
</feature>
<feature type="transmembrane region" description="Helical" evidence="6">
    <location>
        <begin position="311"/>
        <end position="333"/>
    </location>
</feature>
<dbReference type="Pfam" id="PF07690">
    <property type="entry name" value="MFS_1"/>
    <property type="match status" value="1"/>
</dbReference>
<protein>
    <submittedName>
        <fullName evidence="8">Multidrug resistance protein Stp</fullName>
    </submittedName>
</protein>
<feature type="transmembrane region" description="Helical" evidence="6">
    <location>
        <begin position="158"/>
        <end position="178"/>
    </location>
</feature>
<evidence type="ECO:0000259" key="7">
    <source>
        <dbReference type="PROSITE" id="PS50850"/>
    </source>
</evidence>
<proteinExistence type="predicted"/>
<dbReference type="EMBL" id="CP033972">
    <property type="protein sequence ID" value="AZG44920.1"/>
    <property type="molecule type" value="Genomic_DNA"/>
</dbReference>
<dbReference type="KEGG" id="gom:D7316_01512"/>
<evidence type="ECO:0000256" key="3">
    <source>
        <dbReference type="ARBA" id="ARBA00022692"/>
    </source>
</evidence>
<evidence type="ECO:0000313" key="8">
    <source>
        <dbReference type="EMBL" id="AZG44920.1"/>
    </source>
</evidence>
<dbReference type="SUPFAM" id="SSF103473">
    <property type="entry name" value="MFS general substrate transporter"/>
    <property type="match status" value="1"/>
</dbReference>